<evidence type="ECO:0000313" key="2">
    <source>
        <dbReference type="Proteomes" id="UP000295510"/>
    </source>
</evidence>
<dbReference type="Proteomes" id="UP000295510">
    <property type="component" value="Unassembled WGS sequence"/>
</dbReference>
<proteinExistence type="predicted"/>
<reference evidence="1 2" key="1">
    <citation type="submission" date="2019-03" db="EMBL/GenBank/DDBJ databases">
        <title>Genomic Encyclopedia of Type Strains, Phase IV (KMG-IV): sequencing the most valuable type-strain genomes for metagenomic binning, comparative biology and taxonomic classification.</title>
        <authorList>
            <person name="Goeker M."/>
        </authorList>
    </citation>
    <scope>NUCLEOTIDE SEQUENCE [LARGE SCALE GENOMIC DNA]</scope>
    <source>
        <strain evidence="1 2">DSM 19605</strain>
    </source>
</reference>
<accession>A0A4R6UF89</accession>
<protein>
    <submittedName>
        <fullName evidence="1">Uncharacterized protein</fullName>
    </submittedName>
</protein>
<gene>
    <name evidence="1" type="ORF">DFR43_11128</name>
</gene>
<dbReference type="AlphaFoldDB" id="A0A4R6UF89"/>
<organism evidence="1 2">
    <name type="scientific">Tepidicella xavieri</name>
    <dbReference type="NCBI Taxonomy" id="360241"/>
    <lineage>
        <taxon>Bacteria</taxon>
        <taxon>Pseudomonadati</taxon>
        <taxon>Pseudomonadota</taxon>
        <taxon>Betaproteobacteria</taxon>
        <taxon>Burkholderiales</taxon>
        <taxon>Tepidicella</taxon>
    </lineage>
</organism>
<dbReference type="OrthoDB" id="8904178at2"/>
<name>A0A4R6UF89_9BURK</name>
<evidence type="ECO:0000313" key="1">
    <source>
        <dbReference type="EMBL" id="TDQ41774.1"/>
    </source>
</evidence>
<keyword evidence="2" id="KW-1185">Reference proteome</keyword>
<dbReference type="RefSeq" id="WP_133598139.1">
    <property type="nucleotide sequence ID" value="NZ_SNYL01000011.1"/>
</dbReference>
<dbReference type="EMBL" id="SNYL01000011">
    <property type="protein sequence ID" value="TDQ41774.1"/>
    <property type="molecule type" value="Genomic_DNA"/>
</dbReference>
<sequence>MPSLPHPHDDHDGYDMPCAEAMLAATLALMTGHAQSGCHRHRALMAKKVTSHLFFLSRHPVMSDNFRAVMARMHGLWRALAEADVDAAPSVCDGLAPDTVEREAPWGGRSHPLH</sequence>
<comment type="caution">
    <text evidence="1">The sequence shown here is derived from an EMBL/GenBank/DDBJ whole genome shotgun (WGS) entry which is preliminary data.</text>
</comment>